<sequence length="283" mass="29634">MLGCGRVGAVLGAALAEAGHRVVAVSGVSEASRDRARALLPGVPMLLPEEVLDRSELVLLTPPAAVLESLVGHLCVSGAFRPGQIVVHTHPGFGIRVLSEARHVLPLAIHPATRFTGTRSDLARLRVSHAAVTAHPDRRAVAEALAVEMGAEPVWVEEAARCVYAATISLIGDHVHALFEAGRSHALEAGIRDAEDLLRGYLHASAEVAHTRRAHPHGFAETGDAEGLTRDLTALAGAQPDPRPSYRALARLAVAGSLRSGTPIELRDDSLFDALSQDDGGGG</sequence>
<evidence type="ECO:0000259" key="2">
    <source>
        <dbReference type="Pfam" id="PF10728"/>
    </source>
</evidence>
<proteinExistence type="predicted"/>
<dbReference type="Gene3D" id="3.40.50.720">
    <property type="entry name" value="NAD(P)-binding Rossmann-like Domain"/>
    <property type="match status" value="1"/>
</dbReference>
<dbReference type="PANTHER" id="PTHR40459:SF1">
    <property type="entry name" value="CONSERVED HYPOTHETICAL ALANINE AND LEUCINE RICH PROTEIN"/>
    <property type="match status" value="1"/>
</dbReference>
<dbReference type="Pfam" id="PF10728">
    <property type="entry name" value="DUF2520"/>
    <property type="match status" value="1"/>
</dbReference>
<dbReference type="SUPFAM" id="SSF51735">
    <property type="entry name" value="NAD(P)-binding Rossmann-fold domains"/>
    <property type="match status" value="1"/>
</dbReference>
<dbReference type="EMBL" id="BSUO01000001">
    <property type="protein sequence ID" value="GMA38368.1"/>
    <property type="molecule type" value="Genomic_DNA"/>
</dbReference>
<name>A0ABQ6IMD4_9MICO</name>
<comment type="caution">
    <text evidence="3">The sequence shown here is derived from an EMBL/GenBank/DDBJ whole genome shotgun (WGS) entry which is preliminary data.</text>
</comment>
<dbReference type="InterPro" id="IPR018931">
    <property type="entry name" value="DUF2520"/>
</dbReference>
<dbReference type="Proteomes" id="UP001157126">
    <property type="component" value="Unassembled WGS sequence"/>
</dbReference>
<evidence type="ECO:0000313" key="4">
    <source>
        <dbReference type="Proteomes" id="UP001157126"/>
    </source>
</evidence>
<dbReference type="Pfam" id="PF10727">
    <property type="entry name" value="Rossmann-like"/>
    <property type="match status" value="1"/>
</dbReference>
<gene>
    <name evidence="3" type="ORF">GCM10025883_04130</name>
</gene>
<dbReference type="PANTHER" id="PTHR40459">
    <property type="entry name" value="CONSERVED HYPOTHETICAL ALANINE AND LEUCINE RICH PROTEIN"/>
    <property type="match status" value="1"/>
</dbReference>
<reference evidence="4" key="1">
    <citation type="journal article" date="2019" name="Int. J. Syst. Evol. Microbiol.">
        <title>The Global Catalogue of Microorganisms (GCM) 10K type strain sequencing project: providing services to taxonomists for standard genome sequencing and annotation.</title>
        <authorList>
            <consortium name="The Broad Institute Genomics Platform"/>
            <consortium name="The Broad Institute Genome Sequencing Center for Infectious Disease"/>
            <person name="Wu L."/>
            <person name="Ma J."/>
        </authorList>
    </citation>
    <scope>NUCLEOTIDE SEQUENCE [LARGE SCALE GENOMIC DNA]</scope>
    <source>
        <strain evidence="4">NBRC 113072</strain>
    </source>
</reference>
<accession>A0ABQ6IMD4</accession>
<feature type="domain" description="DUF2520" evidence="2">
    <location>
        <begin position="130"/>
        <end position="251"/>
    </location>
</feature>
<dbReference type="InterPro" id="IPR019665">
    <property type="entry name" value="OxRdtase/DH_put_Rossmann_dom"/>
</dbReference>
<protein>
    <submittedName>
        <fullName evidence="3">Oxidoreductase</fullName>
    </submittedName>
</protein>
<dbReference type="InterPro" id="IPR036291">
    <property type="entry name" value="NAD(P)-bd_dom_sf"/>
</dbReference>
<organism evidence="3 4">
    <name type="scientific">Mobilicoccus caccae</name>
    <dbReference type="NCBI Taxonomy" id="1859295"/>
    <lineage>
        <taxon>Bacteria</taxon>
        <taxon>Bacillati</taxon>
        <taxon>Actinomycetota</taxon>
        <taxon>Actinomycetes</taxon>
        <taxon>Micrococcales</taxon>
        <taxon>Dermatophilaceae</taxon>
        <taxon>Mobilicoccus</taxon>
    </lineage>
</organism>
<evidence type="ECO:0000313" key="3">
    <source>
        <dbReference type="EMBL" id="GMA38368.1"/>
    </source>
</evidence>
<keyword evidence="4" id="KW-1185">Reference proteome</keyword>
<feature type="domain" description="Putative oxidoreductase/dehydrogenase Rossmann-like" evidence="1">
    <location>
        <begin position="3"/>
        <end position="111"/>
    </location>
</feature>
<evidence type="ECO:0000259" key="1">
    <source>
        <dbReference type="Pfam" id="PF10727"/>
    </source>
</evidence>